<feature type="transmembrane region" description="Helical" evidence="5">
    <location>
        <begin position="166"/>
        <end position="183"/>
    </location>
</feature>
<dbReference type="InterPro" id="IPR020846">
    <property type="entry name" value="MFS_dom"/>
</dbReference>
<keyword evidence="4 5" id="KW-0472">Membrane</keyword>
<keyword evidence="3 5" id="KW-1133">Transmembrane helix</keyword>
<accession>A0A8T3E4J8</accession>
<dbReference type="SUPFAM" id="SSF103473">
    <property type="entry name" value="MFS general substrate transporter"/>
    <property type="match status" value="1"/>
</dbReference>
<dbReference type="AlphaFoldDB" id="A0A8T3E4J8"/>
<evidence type="ECO:0000256" key="2">
    <source>
        <dbReference type="ARBA" id="ARBA00022692"/>
    </source>
</evidence>
<gene>
    <name evidence="7" type="ORF">AGOR_G00004740</name>
</gene>
<proteinExistence type="predicted"/>
<comment type="subcellular location">
    <subcellularLocation>
        <location evidence="1">Membrane</location>
        <topology evidence="1">Multi-pass membrane protein</topology>
    </subcellularLocation>
</comment>
<feature type="transmembrane region" description="Helical" evidence="5">
    <location>
        <begin position="135"/>
        <end position="154"/>
    </location>
</feature>
<evidence type="ECO:0000259" key="6">
    <source>
        <dbReference type="PROSITE" id="PS50850"/>
    </source>
</evidence>
<feature type="transmembrane region" description="Helical" evidence="5">
    <location>
        <begin position="225"/>
        <end position="246"/>
    </location>
</feature>
<evidence type="ECO:0000256" key="3">
    <source>
        <dbReference type="ARBA" id="ARBA00022989"/>
    </source>
</evidence>
<evidence type="ECO:0000313" key="7">
    <source>
        <dbReference type="EMBL" id="KAI1904349.1"/>
    </source>
</evidence>
<feature type="transmembrane region" description="Helical" evidence="5">
    <location>
        <begin position="20"/>
        <end position="37"/>
    </location>
</feature>
<organism evidence="7 8">
    <name type="scientific">Albula goreensis</name>
    <dbReference type="NCBI Taxonomy" id="1534307"/>
    <lineage>
        <taxon>Eukaryota</taxon>
        <taxon>Metazoa</taxon>
        <taxon>Chordata</taxon>
        <taxon>Craniata</taxon>
        <taxon>Vertebrata</taxon>
        <taxon>Euteleostomi</taxon>
        <taxon>Actinopterygii</taxon>
        <taxon>Neopterygii</taxon>
        <taxon>Teleostei</taxon>
        <taxon>Albuliformes</taxon>
        <taxon>Albulidae</taxon>
        <taxon>Albula</taxon>
    </lineage>
</organism>
<dbReference type="Pfam" id="PF00083">
    <property type="entry name" value="Sugar_tr"/>
    <property type="match status" value="1"/>
</dbReference>
<evidence type="ECO:0000313" key="8">
    <source>
        <dbReference type="Proteomes" id="UP000829720"/>
    </source>
</evidence>
<feature type="transmembrane region" description="Helical" evidence="5">
    <location>
        <begin position="361"/>
        <end position="383"/>
    </location>
</feature>
<sequence length="542" mass="60171">MADFGEILRTIGDYGLFQKLLITGLCLPSLILPMHLYSVMFTHSSSSHHCNTDWILEVSPNLTTEEQLNLTLPRDQDGSFKRCEMYTPVAWDIDSIRKYGINQTITCKDGWVYDTSVYRATIVSDFDLVCEKANFVGVAQTLFMGGILAGSLIFGPLAESLGRKRAAQIPMVLMAVFTVGTALSPNFYLYIAAQFVVGVSYGGYRLNCIVLATEWIGITRRTYPSALIQFLSGAGQVVLAGIAYYIRDWRKVQFVIASPVILVLFYIWLLPESARWLLDSGKTEEAKKLILMAARINKRKVPDNILEKVSNKKKGERGTIVDLFTSPLLRKYFLTLAFSWFSLNLSYYCLTLNVGKFGMDIFLTQLIFGVVEMPAQLLCIWLLEALGRKITVVFTLLVGGFICLLILAVPQDNAIAITVLAAAGRFFMNSAGTICNVYIQELFPTSIRQTANGLGAMATRVAGMLSPVLNMLAVYHWTIPILVYSGLSIAGGAMCIILPETRRKELPDSTEELERKLCASLTQNDASQLSGVKHQSLRDTKL</sequence>
<keyword evidence="2 5" id="KW-0812">Transmembrane</keyword>
<evidence type="ECO:0000256" key="4">
    <source>
        <dbReference type="ARBA" id="ARBA00023136"/>
    </source>
</evidence>
<evidence type="ECO:0000256" key="5">
    <source>
        <dbReference type="SAM" id="Phobius"/>
    </source>
</evidence>
<feature type="transmembrane region" description="Helical" evidence="5">
    <location>
        <begin position="390"/>
        <end position="409"/>
    </location>
</feature>
<comment type="caution">
    <text evidence="7">The sequence shown here is derived from an EMBL/GenBank/DDBJ whole genome shotgun (WGS) entry which is preliminary data.</text>
</comment>
<protein>
    <recommendedName>
        <fullName evidence="6">Major facilitator superfamily (MFS) profile domain-containing protein</fullName>
    </recommendedName>
</protein>
<feature type="transmembrane region" description="Helical" evidence="5">
    <location>
        <begin position="481"/>
        <end position="499"/>
    </location>
</feature>
<dbReference type="InterPro" id="IPR005828">
    <property type="entry name" value="MFS_sugar_transport-like"/>
</dbReference>
<feature type="domain" description="Major facilitator superfamily (MFS) profile" evidence="6">
    <location>
        <begin position="95"/>
        <end position="503"/>
    </location>
</feature>
<feature type="transmembrane region" description="Helical" evidence="5">
    <location>
        <begin position="252"/>
        <end position="270"/>
    </location>
</feature>
<dbReference type="PROSITE" id="PS50850">
    <property type="entry name" value="MFS"/>
    <property type="match status" value="1"/>
</dbReference>
<dbReference type="GO" id="GO:0022857">
    <property type="term" value="F:transmembrane transporter activity"/>
    <property type="evidence" value="ECO:0007669"/>
    <property type="project" value="InterPro"/>
</dbReference>
<dbReference type="Gene3D" id="1.20.1250.20">
    <property type="entry name" value="MFS general substrate transporter like domains"/>
    <property type="match status" value="1"/>
</dbReference>
<dbReference type="GO" id="GO:0016020">
    <property type="term" value="C:membrane"/>
    <property type="evidence" value="ECO:0007669"/>
    <property type="project" value="UniProtKB-SubCell"/>
</dbReference>
<dbReference type="Proteomes" id="UP000829720">
    <property type="component" value="Unassembled WGS sequence"/>
</dbReference>
<keyword evidence="8" id="KW-1185">Reference proteome</keyword>
<reference evidence="7" key="1">
    <citation type="submission" date="2021-01" db="EMBL/GenBank/DDBJ databases">
        <authorList>
            <person name="Zahm M."/>
            <person name="Roques C."/>
            <person name="Cabau C."/>
            <person name="Klopp C."/>
            <person name="Donnadieu C."/>
            <person name="Jouanno E."/>
            <person name="Lampietro C."/>
            <person name="Louis A."/>
            <person name="Herpin A."/>
            <person name="Echchiki A."/>
            <person name="Berthelot C."/>
            <person name="Parey E."/>
            <person name="Roest-Crollius H."/>
            <person name="Braasch I."/>
            <person name="Postlethwait J."/>
            <person name="Bobe J."/>
            <person name="Montfort J."/>
            <person name="Bouchez O."/>
            <person name="Begum T."/>
            <person name="Mejri S."/>
            <person name="Adams A."/>
            <person name="Chen W.-J."/>
            <person name="Guiguen Y."/>
        </authorList>
    </citation>
    <scope>NUCLEOTIDE SEQUENCE</scope>
    <source>
        <tissue evidence="7">Blood</tissue>
    </source>
</reference>
<name>A0A8T3E4J8_9TELE</name>
<dbReference type="InterPro" id="IPR036259">
    <property type="entry name" value="MFS_trans_sf"/>
</dbReference>
<dbReference type="OrthoDB" id="5296287at2759"/>
<evidence type="ECO:0000256" key="1">
    <source>
        <dbReference type="ARBA" id="ARBA00004141"/>
    </source>
</evidence>
<dbReference type="EMBL" id="JAERUA010000001">
    <property type="protein sequence ID" value="KAI1904349.1"/>
    <property type="molecule type" value="Genomic_DNA"/>
</dbReference>
<dbReference type="PANTHER" id="PTHR24064">
    <property type="entry name" value="SOLUTE CARRIER FAMILY 22 MEMBER"/>
    <property type="match status" value="1"/>
</dbReference>